<name>A0A1F7RCW1_9BACT</name>
<dbReference type="InterPro" id="IPR002931">
    <property type="entry name" value="Transglutaminase-like"/>
</dbReference>
<protein>
    <recommendedName>
        <fullName evidence="1">Transglutaminase-like domain-containing protein</fullName>
    </recommendedName>
</protein>
<dbReference type="PANTHER" id="PTHR33490:SF3">
    <property type="entry name" value="CONSERVED INTEGRAL MEMBRANE PROTEIN"/>
    <property type="match status" value="1"/>
</dbReference>
<dbReference type="AlphaFoldDB" id="A0A1F7RCW1"/>
<dbReference type="Pfam" id="PF01841">
    <property type="entry name" value="Transglut_core"/>
    <property type="match status" value="1"/>
</dbReference>
<dbReference type="Gene3D" id="3.10.620.30">
    <property type="match status" value="1"/>
</dbReference>
<comment type="caution">
    <text evidence="2">The sequence shown here is derived from an EMBL/GenBank/DDBJ whole genome shotgun (WGS) entry which is preliminary data.</text>
</comment>
<dbReference type="InterPro" id="IPR038765">
    <property type="entry name" value="Papain-like_cys_pep_sf"/>
</dbReference>
<reference evidence="2 3" key="1">
    <citation type="journal article" date="2016" name="Nat. Commun.">
        <title>Thousands of microbial genomes shed light on interconnected biogeochemical processes in an aquifer system.</title>
        <authorList>
            <person name="Anantharaman K."/>
            <person name="Brown C.T."/>
            <person name="Hug L.A."/>
            <person name="Sharon I."/>
            <person name="Castelle C.J."/>
            <person name="Probst A.J."/>
            <person name="Thomas B.C."/>
            <person name="Singh A."/>
            <person name="Wilkins M.J."/>
            <person name="Karaoz U."/>
            <person name="Brodie E.L."/>
            <person name="Williams K.H."/>
            <person name="Hubbard S.S."/>
            <person name="Banfield J.F."/>
        </authorList>
    </citation>
    <scope>NUCLEOTIDE SEQUENCE [LARGE SCALE GENOMIC DNA]</scope>
</reference>
<evidence type="ECO:0000259" key="1">
    <source>
        <dbReference type="Pfam" id="PF01841"/>
    </source>
</evidence>
<organism evidence="2 3">
    <name type="scientific">Candidatus Schekmanbacteria bacterium GWA2_38_11</name>
    <dbReference type="NCBI Taxonomy" id="1817876"/>
    <lineage>
        <taxon>Bacteria</taxon>
        <taxon>Candidatus Schekmaniibacteriota</taxon>
    </lineage>
</organism>
<sequence length="127" mass="14676">MREKEARREDFKERDSAQVPINKYNLYLKSTPLIQADNPEIKKVAAQISNGEKNAYKFSRKAVEWMEKNIGCRLIENFSALDTLKSREGECQSTSYLYADFLMASKILCRLVAGIVYPSNLRGFIYH</sequence>
<dbReference type="SUPFAM" id="SSF54001">
    <property type="entry name" value="Cysteine proteinases"/>
    <property type="match status" value="1"/>
</dbReference>
<dbReference type="Proteomes" id="UP000178526">
    <property type="component" value="Unassembled WGS sequence"/>
</dbReference>
<accession>A0A1F7RCW1</accession>
<dbReference type="PANTHER" id="PTHR33490">
    <property type="entry name" value="BLR5614 PROTEIN-RELATED"/>
    <property type="match status" value="1"/>
</dbReference>
<evidence type="ECO:0000313" key="2">
    <source>
        <dbReference type="EMBL" id="OGL39008.1"/>
    </source>
</evidence>
<proteinExistence type="predicted"/>
<gene>
    <name evidence="2" type="ORF">A2042_07705</name>
</gene>
<evidence type="ECO:0000313" key="3">
    <source>
        <dbReference type="Proteomes" id="UP000178526"/>
    </source>
</evidence>
<dbReference type="EMBL" id="MGDB01000130">
    <property type="protein sequence ID" value="OGL39008.1"/>
    <property type="molecule type" value="Genomic_DNA"/>
</dbReference>
<feature type="domain" description="Transglutaminase-like" evidence="1">
    <location>
        <begin position="43"/>
        <end position="123"/>
    </location>
</feature>